<evidence type="ECO:0000256" key="3">
    <source>
        <dbReference type="ARBA" id="ARBA00022695"/>
    </source>
</evidence>
<proteinExistence type="inferred from homology"/>
<dbReference type="NCBIfam" id="NF000658">
    <property type="entry name" value="PRK00029.1"/>
    <property type="match status" value="1"/>
</dbReference>
<dbReference type="EMBL" id="QETF01000002">
    <property type="protein sequence ID" value="PWG18249.1"/>
    <property type="molecule type" value="Genomic_DNA"/>
</dbReference>
<dbReference type="GO" id="GO:0030145">
    <property type="term" value="F:manganese ion binding"/>
    <property type="evidence" value="ECO:0007669"/>
    <property type="project" value="UniProtKB-UniRule"/>
</dbReference>
<keyword evidence="6 8" id="KW-0067">ATP-binding</keyword>
<organism evidence="9 10">
    <name type="scientific">Salibaculum griseiflavum</name>
    <dbReference type="NCBI Taxonomy" id="1914409"/>
    <lineage>
        <taxon>Bacteria</taxon>
        <taxon>Pseudomonadati</taxon>
        <taxon>Pseudomonadota</taxon>
        <taxon>Alphaproteobacteria</taxon>
        <taxon>Rhodobacterales</taxon>
        <taxon>Roseobacteraceae</taxon>
        <taxon>Salibaculum</taxon>
    </lineage>
</organism>
<comment type="catalytic activity">
    <reaction evidence="8">
        <text>L-tyrosyl-[protein] + UTP = O-(5'-uridylyl)-L-tyrosyl-[protein] + diphosphate</text>
        <dbReference type="Rhea" id="RHEA:83887"/>
        <dbReference type="Rhea" id="RHEA-COMP:10136"/>
        <dbReference type="Rhea" id="RHEA-COMP:20238"/>
        <dbReference type="ChEBI" id="CHEBI:33019"/>
        <dbReference type="ChEBI" id="CHEBI:46398"/>
        <dbReference type="ChEBI" id="CHEBI:46858"/>
        <dbReference type="ChEBI" id="CHEBI:90602"/>
    </reaction>
</comment>
<feature type="binding site" evidence="8">
    <location>
        <position position="255"/>
    </location>
    <ligand>
        <name>ATP</name>
        <dbReference type="ChEBI" id="CHEBI:30616"/>
    </ligand>
</feature>
<feature type="active site" description="Proton acceptor" evidence="8">
    <location>
        <position position="245"/>
    </location>
</feature>
<gene>
    <name evidence="8" type="primary">ydiU</name>
    <name evidence="8" type="synonym">selO</name>
    <name evidence="9" type="ORF">DFK10_03095</name>
</gene>
<dbReference type="EC" id="2.7.7.-" evidence="8"/>
<comment type="similarity">
    <text evidence="1 8">Belongs to the SELO family.</text>
</comment>
<sequence length="459" mass="49856">MTLSIPFDNSYATLPDRFYTRQGAAPVREPRLFAFNDALARTLGLEGFDDPAELAEIFAGNTLPEGAAPLAQLYAGHQFGGFSPQLGDGRALLLGEVATGTGRFDIQLKGSGPTPYSRMGDGRAWVGPVIREYLMSEAMAAIGVPTTRALAAVTTGEPVLREDGPLPGAILTRVAASHIRVGTFQVFAARADRDALQQLTDYTIARHFPRAGGPMGLLHALMEVQADLVAHWMSIGFIHGVMNTDNMAISGETIDYGPCAFMDAYHPNTVFSSIDRQGRYAYSNQPPIAHWNIAQFASALVPIMGDEDKAVDDLTEAIKAFPPLYEAAWLRHFGAKFGLAEATPDDRPLIEEFLTHMAQEGLDFTNTFAALPDVPAGLQDWARRWQARGPDMDLVARSNPRVIPRLHRIEAVIQSAVADDFAPFDEMLSVVTDPFAPADPLYTAPPAPEERVSRTFCGT</sequence>
<feature type="binding site" evidence="8">
    <location>
        <position position="90"/>
    </location>
    <ligand>
        <name>ATP</name>
        <dbReference type="ChEBI" id="CHEBI:30616"/>
    </ligand>
</feature>
<feature type="binding site" evidence="8">
    <location>
        <position position="121"/>
    </location>
    <ligand>
        <name>ATP</name>
        <dbReference type="ChEBI" id="CHEBI:30616"/>
    </ligand>
</feature>
<feature type="binding site" evidence="8">
    <location>
        <position position="180"/>
    </location>
    <ligand>
        <name>ATP</name>
        <dbReference type="ChEBI" id="CHEBI:30616"/>
    </ligand>
</feature>
<protein>
    <recommendedName>
        <fullName evidence="8">Protein nucleotidyltransferase YdiU</fullName>
        <ecNumber evidence="8">2.7.7.-</ecNumber>
    </recommendedName>
    <alternativeName>
        <fullName evidence="8">Protein adenylyltransferase YdiU</fullName>
        <ecNumber evidence="8">2.7.7.108</ecNumber>
    </alternativeName>
    <alternativeName>
        <fullName evidence="8">Protein uridylyltransferase YdiU</fullName>
        <ecNumber evidence="8">2.7.7.-</ecNumber>
    </alternativeName>
</protein>
<comment type="cofactor">
    <cofactor evidence="8">
        <name>Mg(2+)</name>
        <dbReference type="ChEBI" id="CHEBI:18420"/>
    </cofactor>
    <cofactor evidence="8">
        <name>Mn(2+)</name>
        <dbReference type="ChEBI" id="CHEBI:29035"/>
    </cofactor>
</comment>
<feature type="binding site" evidence="8">
    <location>
        <position position="89"/>
    </location>
    <ligand>
        <name>ATP</name>
        <dbReference type="ChEBI" id="CHEBI:30616"/>
    </ligand>
</feature>
<evidence type="ECO:0000313" key="10">
    <source>
        <dbReference type="Proteomes" id="UP000245293"/>
    </source>
</evidence>
<dbReference type="GO" id="GO:0005524">
    <property type="term" value="F:ATP binding"/>
    <property type="evidence" value="ECO:0007669"/>
    <property type="project" value="UniProtKB-UniRule"/>
</dbReference>
<dbReference type="Pfam" id="PF02696">
    <property type="entry name" value="SelO"/>
    <property type="match status" value="1"/>
</dbReference>
<dbReference type="HAMAP" id="MF_00692">
    <property type="entry name" value="SelO"/>
    <property type="match status" value="1"/>
</dbReference>
<dbReference type="GO" id="GO:0070733">
    <property type="term" value="F:AMPylase activity"/>
    <property type="evidence" value="ECO:0007669"/>
    <property type="project" value="UniProtKB-EC"/>
</dbReference>
<evidence type="ECO:0000256" key="6">
    <source>
        <dbReference type="ARBA" id="ARBA00022840"/>
    </source>
</evidence>
<evidence type="ECO:0000256" key="1">
    <source>
        <dbReference type="ARBA" id="ARBA00009747"/>
    </source>
</evidence>
<comment type="function">
    <text evidence="8">Nucleotidyltransferase involved in the post-translational modification of proteins. It can catalyze the addition of adenosine monophosphate (AMP) or uridine monophosphate (UMP) to a protein, resulting in modifications known as AMPylation and UMPylation.</text>
</comment>
<comment type="catalytic activity">
    <reaction evidence="8">
        <text>L-seryl-[protein] + UTP = O-(5'-uridylyl)-L-seryl-[protein] + diphosphate</text>
        <dbReference type="Rhea" id="RHEA:64604"/>
        <dbReference type="Rhea" id="RHEA-COMP:9863"/>
        <dbReference type="Rhea" id="RHEA-COMP:16635"/>
        <dbReference type="ChEBI" id="CHEBI:29999"/>
        <dbReference type="ChEBI" id="CHEBI:33019"/>
        <dbReference type="ChEBI" id="CHEBI:46398"/>
        <dbReference type="ChEBI" id="CHEBI:156051"/>
    </reaction>
</comment>
<dbReference type="PANTHER" id="PTHR32057">
    <property type="entry name" value="PROTEIN ADENYLYLTRANSFERASE SELO, MITOCHONDRIAL"/>
    <property type="match status" value="1"/>
</dbReference>
<dbReference type="RefSeq" id="WP_109386452.1">
    <property type="nucleotide sequence ID" value="NZ_QETF01000002.1"/>
</dbReference>
<feature type="binding site" evidence="8">
    <location>
        <position position="246"/>
    </location>
    <ligand>
        <name>Mg(2+)</name>
        <dbReference type="ChEBI" id="CHEBI:18420"/>
    </ligand>
</feature>
<feature type="binding site" evidence="8">
    <location>
        <position position="87"/>
    </location>
    <ligand>
        <name>ATP</name>
        <dbReference type="ChEBI" id="CHEBI:30616"/>
    </ligand>
</feature>
<evidence type="ECO:0000256" key="8">
    <source>
        <dbReference type="HAMAP-Rule" id="MF_00692"/>
    </source>
</evidence>
<dbReference type="OrthoDB" id="9776281at2"/>
<evidence type="ECO:0000256" key="5">
    <source>
        <dbReference type="ARBA" id="ARBA00022741"/>
    </source>
</evidence>
<feature type="binding site" evidence="8">
    <location>
        <position position="109"/>
    </location>
    <ligand>
        <name>ATP</name>
        <dbReference type="ChEBI" id="CHEBI:30616"/>
    </ligand>
</feature>
<dbReference type="EC" id="2.7.7.108" evidence="8"/>
<dbReference type="PANTHER" id="PTHR32057:SF14">
    <property type="entry name" value="PROTEIN ADENYLYLTRANSFERASE SELO, MITOCHONDRIAL"/>
    <property type="match status" value="1"/>
</dbReference>
<keyword evidence="5 8" id="KW-0547">Nucleotide-binding</keyword>
<reference evidence="10" key="1">
    <citation type="submission" date="2018-05" db="EMBL/GenBank/DDBJ databases">
        <authorList>
            <person name="Du Z."/>
            <person name="Wang X."/>
        </authorList>
    </citation>
    <scope>NUCLEOTIDE SEQUENCE [LARGE SCALE GENOMIC DNA]</scope>
    <source>
        <strain evidence="10">WDS4C29</strain>
    </source>
</reference>
<keyword evidence="4 8" id="KW-0479">Metal-binding</keyword>
<dbReference type="InterPro" id="IPR003846">
    <property type="entry name" value="SelO"/>
</dbReference>
<comment type="catalytic activity">
    <reaction evidence="8">
        <text>L-threonyl-[protein] + ATP = 3-O-(5'-adenylyl)-L-threonyl-[protein] + diphosphate</text>
        <dbReference type="Rhea" id="RHEA:54292"/>
        <dbReference type="Rhea" id="RHEA-COMP:11060"/>
        <dbReference type="Rhea" id="RHEA-COMP:13847"/>
        <dbReference type="ChEBI" id="CHEBI:30013"/>
        <dbReference type="ChEBI" id="CHEBI:30616"/>
        <dbReference type="ChEBI" id="CHEBI:33019"/>
        <dbReference type="ChEBI" id="CHEBI:138113"/>
        <dbReference type="EC" id="2.7.7.108"/>
    </reaction>
</comment>
<evidence type="ECO:0000256" key="7">
    <source>
        <dbReference type="ARBA" id="ARBA00022842"/>
    </source>
</evidence>
<feature type="binding site" evidence="8">
    <location>
        <position position="255"/>
    </location>
    <ligand>
        <name>Mg(2+)</name>
        <dbReference type="ChEBI" id="CHEBI:18420"/>
    </ligand>
</feature>
<comment type="catalytic activity">
    <reaction evidence="8">
        <text>L-histidyl-[protein] + UTP = N(tele)-(5'-uridylyl)-L-histidyl-[protein] + diphosphate</text>
        <dbReference type="Rhea" id="RHEA:83891"/>
        <dbReference type="Rhea" id="RHEA-COMP:9745"/>
        <dbReference type="Rhea" id="RHEA-COMP:20239"/>
        <dbReference type="ChEBI" id="CHEBI:29979"/>
        <dbReference type="ChEBI" id="CHEBI:33019"/>
        <dbReference type="ChEBI" id="CHEBI:46398"/>
        <dbReference type="ChEBI" id="CHEBI:233474"/>
    </reaction>
</comment>
<evidence type="ECO:0000256" key="2">
    <source>
        <dbReference type="ARBA" id="ARBA00022679"/>
    </source>
</evidence>
<dbReference type="GO" id="GO:0000287">
    <property type="term" value="F:magnesium ion binding"/>
    <property type="evidence" value="ECO:0007669"/>
    <property type="project" value="UniProtKB-UniRule"/>
</dbReference>
<accession>A0A2V1P6X9</accession>
<keyword evidence="2 8" id="KW-0808">Transferase</keyword>
<dbReference type="AlphaFoldDB" id="A0A2V1P6X9"/>
<comment type="catalytic activity">
    <reaction evidence="8">
        <text>L-tyrosyl-[protein] + ATP = O-(5'-adenylyl)-L-tyrosyl-[protein] + diphosphate</text>
        <dbReference type="Rhea" id="RHEA:54288"/>
        <dbReference type="Rhea" id="RHEA-COMP:10136"/>
        <dbReference type="Rhea" id="RHEA-COMP:13846"/>
        <dbReference type="ChEBI" id="CHEBI:30616"/>
        <dbReference type="ChEBI" id="CHEBI:33019"/>
        <dbReference type="ChEBI" id="CHEBI:46858"/>
        <dbReference type="ChEBI" id="CHEBI:83624"/>
        <dbReference type="EC" id="2.7.7.108"/>
    </reaction>
</comment>
<keyword evidence="3 8" id="KW-0548">Nucleotidyltransferase</keyword>
<dbReference type="Proteomes" id="UP000245293">
    <property type="component" value="Unassembled WGS sequence"/>
</dbReference>
<comment type="caution">
    <text evidence="9">The sequence shown here is derived from an EMBL/GenBank/DDBJ whole genome shotgun (WGS) entry which is preliminary data.</text>
</comment>
<keyword evidence="7 8" id="KW-0460">Magnesium</keyword>
<evidence type="ECO:0000313" key="9">
    <source>
        <dbReference type="EMBL" id="PWG18249.1"/>
    </source>
</evidence>
<feature type="binding site" evidence="8">
    <location>
        <position position="122"/>
    </location>
    <ligand>
        <name>ATP</name>
        <dbReference type="ChEBI" id="CHEBI:30616"/>
    </ligand>
</feature>
<evidence type="ECO:0000256" key="4">
    <source>
        <dbReference type="ARBA" id="ARBA00022723"/>
    </source>
</evidence>
<keyword evidence="8" id="KW-0464">Manganese</keyword>
<name>A0A2V1P6X9_9RHOB</name>
<keyword evidence="10" id="KW-1185">Reference proteome</keyword>
<feature type="binding site" evidence="8">
    <location>
        <position position="173"/>
    </location>
    <ligand>
        <name>ATP</name>
        <dbReference type="ChEBI" id="CHEBI:30616"/>
    </ligand>
</feature>
<comment type="catalytic activity">
    <reaction evidence="8">
        <text>L-seryl-[protein] + ATP = 3-O-(5'-adenylyl)-L-seryl-[protein] + diphosphate</text>
        <dbReference type="Rhea" id="RHEA:58120"/>
        <dbReference type="Rhea" id="RHEA-COMP:9863"/>
        <dbReference type="Rhea" id="RHEA-COMP:15073"/>
        <dbReference type="ChEBI" id="CHEBI:29999"/>
        <dbReference type="ChEBI" id="CHEBI:30616"/>
        <dbReference type="ChEBI" id="CHEBI:33019"/>
        <dbReference type="ChEBI" id="CHEBI:142516"/>
        <dbReference type="EC" id="2.7.7.108"/>
    </reaction>
</comment>